<dbReference type="Pfam" id="PF06475">
    <property type="entry name" value="Glycolipid_bind"/>
    <property type="match status" value="1"/>
</dbReference>
<evidence type="ECO:0000313" key="1">
    <source>
        <dbReference type="EMBL" id="REC72029.1"/>
    </source>
</evidence>
<gene>
    <name evidence="1" type="ORF">DRF60_20405</name>
</gene>
<name>A0A3D9D1Z2_9FLAO</name>
<protein>
    <recommendedName>
        <fullName evidence="3">Glycolipid-binding domain-containing protein</fullName>
    </recommendedName>
</protein>
<comment type="caution">
    <text evidence="1">The sequence shown here is derived from an EMBL/GenBank/DDBJ whole genome shotgun (WGS) entry which is preliminary data.</text>
</comment>
<organism evidence="1 2">
    <name type="scientific">Chryseobacterium elymi</name>
    <dbReference type="NCBI Taxonomy" id="395936"/>
    <lineage>
        <taxon>Bacteria</taxon>
        <taxon>Pseudomonadati</taxon>
        <taxon>Bacteroidota</taxon>
        <taxon>Flavobacteriia</taxon>
        <taxon>Flavobacteriales</taxon>
        <taxon>Weeksellaceae</taxon>
        <taxon>Chryseobacterium group</taxon>
        <taxon>Chryseobacterium</taxon>
    </lineage>
</organism>
<dbReference type="EMBL" id="QNUH01000039">
    <property type="protein sequence ID" value="REC72029.1"/>
    <property type="molecule type" value="Genomic_DNA"/>
</dbReference>
<evidence type="ECO:0008006" key="3">
    <source>
        <dbReference type="Google" id="ProtNLM"/>
    </source>
</evidence>
<dbReference type="RefSeq" id="WP_116015150.1">
    <property type="nucleotide sequence ID" value="NZ_QNUH01000039.1"/>
</dbReference>
<proteinExistence type="predicted"/>
<dbReference type="SUPFAM" id="SSF159275">
    <property type="entry name" value="PA1994-like"/>
    <property type="match status" value="1"/>
</dbReference>
<dbReference type="AlphaFoldDB" id="A0A3D9D1Z2"/>
<accession>A0A3D9D1Z2</accession>
<dbReference type="OrthoDB" id="9814791at2"/>
<reference evidence="1 2" key="1">
    <citation type="journal article" date="2010" name="Syst. Appl. Microbiol.">
        <title>Four new species of Chryseobacterium from the rhizosphere of coastal sand dune plants, Chryseobacterium elymi sp. nov., Chryseobacterium hagamense sp. nov., Chryseobacterium lathyri sp. nov. and Chryseobacterium rhizosphaerae sp. nov.</title>
        <authorList>
            <person name="Cho S.H."/>
            <person name="Lee K.S."/>
            <person name="Shin D.S."/>
            <person name="Han J.H."/>
            <person name="Park K.S."/>
            <person name="Lee C.H."/>
            <person name="Park K.H."/>
            <person name="Kim S.B."/>
        </authorList>
    </citation>
    <scope>NUCLEOTIDE SEQUENCE [LARGE SCALE GENOMIC DNA]</scope>
    <source>
        <strain evidence="1 2">KCTC 22547</strain>
    </source>
</reference>
<evidence type="ECO:0000313" key="2">
    <source>
        <dbReference type="Proteomes" id="UP000257030"/>
    </source>
</evidence>
<sequence length="183" mass="21431">MEIILWKGLANQSLEYFKIEKKDGSLTVNSKIIGIQEDIVFAVTYHLLINDSWFINEFTIITEINSTITSYTGKKRNNTWEINNMLEPEFTNVNYIDISLSPFTNSLPINNLMFKEHRPRNIDVIYIDILRGHIKRVKQRYTKLDTFSFSYENIDSDFKAILTVDNNGFVEKYPGLFEKISQV</sequence>
<dbReference type="InterPro" id="IPR009467">
    <property type="entry name" value="Glycolipid-bd_prot_put"/>
</dbReference>
<dbReference type="Proteomes" id="UP000257030">
    <property type="component" value="Unassembled WGS sequence"/>
</dbReference>
<keyword evidence="2" id="KW-1185">Reference proteome</keyword>